<sequence>MTKDILTILITTVASESAFSAGARVLDDYRSALLPDVVNALVCTSNWINSQYKSALNVNVYIIYFFVSLSNFIILFL</sequence>
<name>A0A2I0AA29_9ASPA</name>
<keyword evidence="1" id="KW-1133">Transmembrane helix</keyword>
<dbReference type="Pfam" id="PF05699">
    <property type="entry name" value="Dimer_Tnp_hAT"/>
    <property type="match status" value="1"/>
</dbReference>
<keyword evidence="1" id="KW-0812">Transmembrane</keyword>
<dbReference type="InterPro" id="IPR012337">
    <property type="entry name" value="RNaseH-like_sf"/>
</dbReference>
<dbReference type="InterPro" id="IPR008906">
    <property type="entry name" value="HATC_C_dom"/>
</dbReference>
<organism evidence="3 4">
    <name type="scientific">Apostasia shenzhenica</name>
    <dbReference type="NCBI Taxonomy" id="1088818"/>
    <lineage>
        <taxon>Eukaryota</taxon>
        <taxon>Viridiplantae</taxon>
        <taxon>Streptophyta</taxon>
        <taxon>Embryophyta</taxon>
        <taxon>Tracheophyta</taxon>
        <taxon>Spermatophyta</taxon>
        <taxon>Magnoliopsida</taxon>
        <taxon>Liliopsida</taxon>
        <taxon>Asparagales</taxon>
        <taxon>Orchidaceae</taxon>
        <taxon>Apostasioideae</taxon>
        <taxon>Apostasia</taxon>
    </lineage>
</organism>
<feature type="domain" description="HAT C-terminal dimerisation" evidence="2">
    <location>
        <begin position="1"/>
        <end position="48"/>
    </location>
</feature>
<dbReference type="PANTHER" id="PTHR23272:SF161">
    <property type="entry name" value="ZINC FINGER BED DOMAIN-CONTAINING PROTEIN RICESLEEPER 1-LIKE"/>
    <property type="match status" value="1"/>
</dbReference>
<proteinExistence type="predicted"/>
<gene>
    <name evidence="3" type="ORF">AXF42_Ash019786</name>
</gene>
<dbReference type="EMBL" id="KZ452007">
    <property type="protein sequence ID" value="PKA52402.1"/>
    <property type="molecule type" value="Genomic_DNA"/>
</dbReference>
<dbReference type="STRING" id="1088818.A0A2I0AA29"/>
<evidence type="ECO:0000313" key="3">
    <source>
        <dbReference type="EMBL" id="PKA52402.1"/>
    </source>
</evidence>
<evidence type="ECO:0000256" key="1">
    <source>
        <dbReference type="SAM" id="Phobius"/>
    </source>
</evidence>
<dbReference type="AlphaFoldDB" id="A0A2I0AA29"/>
<dbReference type="PANTHER" id="PTHR23272">
    <property type="entry name" value="BED FINGER-RELATED"/>
    <property type="match status" value="1"/>
</dbReference>
<protein>
    <submittedName>
        <fullName evidence="3">AC transposase</fullName>
    </submittedName>
</protein>
<reference evidence="3 4" key="1">
    <citation type="journal article" date="2017" name="Nature">
        <title>The Apostasia genome and the evolution of orchids.</title>
        <authorList>
            <person name="Zhang G.Q."/>
            <person name="Liu K.W."/>
            <person name="Li Z."/>
            <person name="Lohaus R."/>
            <person name="Hsiao Y.Y."/>
            <person name="Niu S.C."/>
            <person name="Wang J.Y."/>
            <person name="Lin Y.C."/>
            <person name="Xu Q."/>
            <person name="Chen L.J."/>
            <person name="Yoshida K."/>
            <person name="Fujiwara S."/>
            <person name="Wang Z.W."/>
            <person name="Zhang Y.Q."/>
            <person name="Mitsuda N."/>
            <person name="Wang M."/>
            <person name="Liu G.H."/>
            <person name="Pecoraro L."/>
            <person name="Huang H.X."/>
            <person name="Xiao X.J."/>
            <person name="Lin M."/>
            <person name="Wu X.Y."/>
            <person name="Wu W.L."/>
            <person name="Chen Y.Y."/>
            <person name="Chang S.B."/>
            <person name="Sakamoto S."/>
            <person name="Ohme-Takagi M."/>
            <person name="Yagi M."/>
            <person name="Zeng S.J."/>
            <person name="Shen C.Y."/>
            <person name="Yeh C.M."/>
            <person name="Luo Y.B."/>
            <person name="Tsai W.C."/>
            <person name="Van de Peer Y."/>
            <person name="Liu Z.J."/>
        </authorList>
    </citation>
    <scope>NUCLEOTIDE SEQUENCE [LARGE SCALE GENOMIC DNA]</scope>
    <source>
        <strain evidence="4">cv. Shenzhen</strain>
        <tissue evidence="3">Stem</tissue>
    </source>
</reference>
<dbReference type="OrthoDB" id="1893698at2759"/>
<dbReference type="SUPFAM" id="SSF53098">
    <property type="entry name" value="Ribonuclease H-like"/>
    <property type="match status" value="1"/>
</dbReference>
<keyword evidence="4" id="KW-1185">Reference proteome</keyword>
<evidence type="ECO:0000313" key="4">
    <source>
        <dbReference type="Proteomes" id="UP000236161"/>
    </source>
</evidence>
<keyword evidence="1" id="KW-0472">Membrane</keyword>
<dbReference type="Proteomes" id="UP000236161">
    <property type="component" value="Unassembled WGS sequence"/>
</dbReference>
<dbReference type="GO" id="GO:0046983">
    <property type="term" value="F:protein dimerization activity"/>
    <property type="evidence" value="ECO:0007669"/>
    <property type="project" value="InterPro"/>
</dbReference>
<feature type="transmembrane region" description="Helical" evidence="1">
    <location>
        <begin position="58"/>
        <end position="76"/>
    </location>
</feature>
<evidence type="ECO:0000259" key="2">
    <source>
        <dbReference type="Pfam" id="PF05699"/>
    </source>
</evidence>
<accession>A0A2I0AA29</accession>